<dbReference type="InterPro" id="IPR036390">
    <property type="entry name" value="WH_DNA-bd_sf"/>
</dbReference>
<dbReference type="SUPFAM" id="SSF46785">
    <property type="entry name" value="Winged helix' DNA-binding domain"/>
    <property type="match status" value="1"/>
</dbReference>
<dbReference type="CDD" id="cd07377">
    <property type="entry name" value="WHTH_GntR"/>
    <property type="match status" value="1"/>
</dbReference>
<name>A0A1I4FJ47_9FIRM</name>
<dbReference type="InterPro" id="IPR011663">
    <property type="entry name" value="UTRA"/>
</dbReference>
<evidence type="ECO:0000256" key="3">
    <source>
        <dbReference type="ARBA" id="ARBA00023163"/>
    </source>
</evidence>
<dbReference type="SUPFAM" id="SSF64288">
    <property type="entry name" value="Chorismate lyase-like"/>
    <property type="match status" value="1"/>
</dbReference>
<keyword evidence="6" id="KW-1185">Reference proteome</keyword>
<dbReference type="SMART" id="SM00345">
    <property type="entry name" value="HTH_GNTR"/>
    <property type="match status" value="1"/>
</dbReference>
<feature type="domain" description="HTH gntR-type" evidence="4">
    <location>
        <begin position="10"/>
        <end position="78"/>
    </location>
</feature>
<dbReference type="InterPro" id="IPR000524">
    <property type="entry name" value="Tscrpt_reg_HTH_GntR"/>
</dbReference>
<dbReference type="SMART" id="SM00866">
    <property type="entry name" value="UTRA"/>
    <property type="match status" value="1"/>
</dbReference>
<keyword evidence="1" id="KW-0805">Transcription regulation</keyword>
<dbReference type="InterPro" id="IPR028978">
    <property type="entry name" value="Chorismate_lyase_/UTRA_dom_sf"/>
</dbReference>
<evidence type="ECO:0000256" key="2">
    <source>
        <dbReference type="ARBA" id="ARBA00023125"/>
    </source>
</evidence>
<dbReference type="InterPro" id="IPR036388">
    <property type="entry name" value="WH-like_DNA-bd_sf"/>
</dbReference>
<dbReference type="PRINTS" id="PR00035">
    <property type="entry name" value="HTHGNTR"/>
</dbReference>
<dbReference type="PANTHER" id="PTHR44846">
    <property type="entry name" value="MANNOSYL-D-GLYCERATE TRANSPORT/METABOLISM SYSTEM REPRESSOR MNGR-RELATED"/>
    <property type="match status" value="1"/>
</dbReference>
<gene>
    <name evidence="5" type="ORF">SAMN02983006_00386</name>
</gene>
<dbReference type="EMBL" id="FOTI01000003">
    <property type="protein sequence ID" value="SFL17942.1"/>
    <property type="molecule type" value="Genomic_DNA"/>
</dbReference>
<dbReference type="Pfam" id="PF07702">
    <property type="entry name" value="UTRA"/>
    <property type="match status" value="1"/>
</dbReference>
<reference evidence="5 6" key="1">
    <citation type="submission" date="2016-10" db="EMBL/GenBank/DDBJ databases">
        <authorList>
            <person name="de Groot N.N."/>
        </authorList>
    </citation>
    <scope>NUCLEOTIDE SEQUENCE [LARGE SCALE GENOMIC DNA]</scope>
    <source>
        <strain evidence="5 6">ATCC 51327</strain>
    </source>
</reference>
<dbReference type="PROSITE" id="PS50949">
    <property type="entry name" value="HTH_GNTR"/>
    <property type="match status" value="1"/>
</dbReference>
<keyword evidence="2" id="KW-0238">DNA-binding</keyword>
<protein>
    <submittedName>
        <fullName evidence="5">GntR family transcriptional regulator</fullName>
    </submittedName>
</protein>
<dbReference type="Proteomes" id="UP000199006">
    <property type="component" value="Unassembled WGS sequence"/>
</dbReference>
<dbReference type="Gene3D" id="3.40.1410.10">
    <property type="entry name" value="Chorismate lyase-like"/>
    <property type="match status" value="1"/>
</dbReference>
<dbReference type="Pfam" id="PF00392">
    <property type="entry name" value="GntR"/>
    <property type="match status" value="1"/>
</dbReference>
<dbReference type="GO" id="GO:0003677">
    <property type="term" value="F:DNA binding"/>
    <property type="evidence" value="ECO:0007669"/>
    <property type="project" value="UniProtKB-KW"/>
</dbReference>
<sequence length="241" mass="28303">MDIISSDRRLPLYYQLYDIISKKIKEGIYQEDDKLPSEREFCEEYDISRATVRRTMVELEKNNLIYKKQGKGVFVSPEAFEQDLLNFYSFTDEMKKINKKPTSKIIDFKLVAAAEKIIAKLNLQEDDKVYQIKRLRLADNEPMMLETTFLPAYRFENLTEKELSDSAMYDIFRKKFDVVFAKAEETFQATSINSEEAMLLDVKENSPAILLERLTYETNSIIEYTVSIARGDKFKFHVVLE</sequence>
<evidence type="ECO:0000313" key="6">
    <source>
        <dbReference type="Proteomes" id="UP000199006"/>
    </source>
</evidence>
<dbReference type="Gene3D" id="1.10.10.10">
    <property type="entry name" value="Winged helix-like DNA-binding domain superfamily/Winged helix DNA-binding domain"/>
    <property type="match status" value="1"/>
</dbReference>
<keyword evidence="3" id="KW-0804">Transcription</keyword>
<dbReference type="GO" id="GO:0003700">
    <property type="term" value="F:DNA-binding transcription factor activity"/>
    <property type="evidence" value="ECO:0007669"/>
    <property type="project" value="InterPro"/>
</dbReference>
<accession>A0A1I4FJ47</accession>
<organism evidence="5 6">
    <name type="scientific">Halanaerobium salsuginis</name>
    <dbReference type="NCBI Taxonomy" id="29563"/>
    <lineage>
        <taxon>Bacteria</taxon>
        <taxon>Bacillati</taxon>
        <taxon>Bacillota</taxon>
        <taxon>Clostridia</taxon>
        <taxon>Halanaerobiales</taxon>
        <taxon>Halanaerobiaceae</taxon>
        <taxon>Halanaerobium</taxon>
    </lineage>
</organism>
<evidence type="ECO:0000256" key="1">
    <source>
        <dbReference type="ARBA" id="ARBA00023015"/>
    </source>
</evidence>
<dbReference type="InterPro" id="IPR050679">
    <property type="entry name" value="Bact_HTH_transcr_reg"/>
</dbReference>
<dbReference type="GO" id="GO:0045892">
    <property type="term" value="P:negative regulation of DNA-templated transcription"/>
    <property type="evidence" value="ECO:0007669"/>
    <property type="project" value="TreeGrafter"/>
</dbReference>
<proteinExistence type="predicted"/>
<dbReference type="AlphaFoldDB" id="A0A1I4FJ47"/>
<evidence type="ECO:0000259" key="4">
    <source>
        <dbReference type="PROSITE" id="PS50949"/>
    </source>
</evidence>
<evidence type="ECO:0000313" key="5">
    <source>
        <dbReference type="EMBL" id="SFL17942.1"/>
    </source>
</evidence>
<dbReference type="STRING" id="29563.SAMN02983006_00386"/>
<dbReference type="PANTHER" id="PTHR44846:SF1">
    <property type="entry name" value="MANNOSYL-D-GLYCERATE TRANSPORT_METABOLISM SYSTEM REPRESSOR MNGR-RELATED"/>
    <property type="match status" value="1"/>
</dbReference>